<dbReference type="Pfam" id="PF02838">
    <property type="entry name" value="Glyco_hydro_20b"/>
    <property type="match status" value="1"/>
</dbReference>
<sequence>MSEIDELFPQPRHVDRFDADVRCSAPVEVVHDPSLPEQGYEVHVTADRAVLTHADDDGRRYGEQTLDQLRADDGTLPAVDIRDHPDIAVRGAMLDVSRDRVPTRSTLERLVGILAAARYNHLQLYVEHTFAYRDHEDVWRDASPLTVSDMEWLDDLCEAHGIELVTNQNSFGHMGRWLALDRYRPRAECPDGVEIVPGVRWPPGVLAPTEENAAFALDLVREQMAAVRSRTVNIGCDETFELGRGASASRVAEVGLGIVYGEHLARLVRPLLEHGCAVQVWADVLAHHPDARALLPEGDVTALVWNYDPPGAPVPELRPRQAALLDALGIDLAEPADFASRLAPFADSGIATWVVPGTSSWNSLVGRLDDARANLLDAARAGAAAGVGGFLVTDWGDGGHHQPPSVSDPAWLYGGAVAWCAETNADLDVAAVVDRAVTGDATGTIGRVLDEIGAVHGRTGAVVRNASPLCAALFPHHGLMVGGTADPDAVREVIVTLERARDELARARPTAADGGTIVAELDVAIGLARHGALRMLGGAAPDELRADLAALIEPYREAWLDRSRPGGLADSVAHLERTLATYA</sequence>
<evidence type="ECO:0000256" key="2">
    <source>
        <dbReference type="ARBA" id="ARBA00023295"/>
    </source>
</evidence>
<dbReference type="PANTHER" id="PTHR22600">
    <property type="entry name" value="BETA-HEXOSAMINIDASE"/>
    <property type="match status" value="1"/>
</dbReference>
<dbReference type="SUPFAM" id="SSF51445">
    <property type="entry name" value="(Trans)glycosidases"/>
    <property type="match status" value="1"/>
</dbReference>
<accession>A0A5Q2RHI3</accession>
<dbReference type="KEGG" id="atq:GH723_04015"/>
<dbReference type="AlphaFoldDB" id="A0A5Q2RHI3"/>
<protein>
    <submittedName>
        <fullName evidence="4">Glycoside hydrolase</fullName>
    </submittedName>
</protein>
<dbReference type="InterPro" id="IPR025705">
    <property type="entry name" value="Beta_hexosaminidase_sua/sub"/>
</dbReference>
<dbReference type="GO" id="GO:0004563">
    <property type="term" value="F:beta-N-acetylhexosaminidase activity"/>
    <property type="evidence" value="ECO:0007669"/>
    <property type="project" value="InterPro"/>
</dbReference>
<keyword evidence="5" id="KW-1185">Reference proteome</keyword>
<dbReference type="RefSeq" id="WP_153758438.1">
    <property type="nucleotide sequence ID" value="NZ_CP045851.1"/>
</dbReference>
<dbReference type="Gene3D" id="3.20.20.80">
    <property type="entry name" value="Glycosidases"/>
    <property type="match status" value="1"/>
</dbReference>
<evidence type="ECO:0000313" key="5">
    <source>
        <dbReference type="Proteomes" id="UP000334019"/>
    </source>
</evidence>
<feature type="domain" description="Beta-hexosaminidase bacterial type N-terminal" evidence="3">
    <location>
        <begin position="31"/>
        <end position="84"/>
    </location>
</feature>
<dbReference type="PANTHER" id="PTHR22600:SF26">
    <property type="entry name" value="BETA-N-ACETYLHEXOSAMINIDASE"/>
    <property type="match status" value="1"/>
</dbReference>
<dbReference type="InterPro" id="IPR017853">
    <property type="entry name" value="GH"/>
</dbReference>
<dbReference type="Gene3D" id="3.30.379.10">
    <property type="entry name" value="Chitobiase/beta-hexosaminidase domain 2-like"/>
    <property type="match status" value="1"/>
</dbReference>
<dbReference type="EMBL" id="CP045851">
    <property type="protein sequence ID" value="QGG94332.1"/>
    <property type="molecule type" value="Genomic_DNA"/>
</dbReference>
<organism evidence="4 5">
    <name type="scientific">Actinomarinicola tropica</name>
    <dbReference type="NCBI Taxonomy" id="2789776"/>
    <lineage>
        <taxon>Bacteria</taxon>
        <taxon>Bacillati</taxon>
        <taxon>Actinomycetota</taxon>
        <taxon>Acidimicrobiia</taxon>
        <taxon>Acidimicrobiales</taxon>
        <taxon>Iamiaceae</taxon>
        <taxon>Actinomarinicola</taxon>
    </lineage>
</organism>
<dbReference type="InterPro" id="IPR015882">
    <property type="entry name" value="HEX_bac_N"/>
</dbReference>
<gene>
    <name evidence="4" type="ORF">GH723_04015</name>
</gene>
<dbReference type="Proteomes" id="UP000334019">
    <property type="component" value="Chromosome"/>
</dbReference>
<evidence type="ECO:0000259" key="3">
    <source>
        <dbReference type="Pfam" id="PF02838"/>
    </source>
</evidence>
<reference evidence="4 5" key="1">
    <citation type="submission" date="2019-11" db="EMBL/GenBank/DDBJ databases">
        <authorList>
            <person name="He Y."/>
        </authorList>
    </citation>
    <scope>NUCLEOTIDE SEQUENCE [LARGE SCALE GENOMIC DNA]</scope>
    <source>
        <strain evidence="4 5">SCSIO 58843</strain>
    </source>
</reference>
<evidence type="ECO:0000256" key="1">
    <source>
        <dbReference type="ARBA" id="ARBA00022801"/>
    </source>
</evidence>
<keyword evidence="2" id="KW-0326">Glycosidase</keyword>
<proteinExistence type="predicted"/>
<dbReference type="GO" id="GO:0016020">
    <property type="term" value="C:membrane"/>
    <property type="evidence" value="ECO:0007669"/>
    <property type="project" value="TreeGrafter"/>
</dbReference>
<dbReference type="GO" id="GO:0030203">
    <property type="term" value="P:glycosaminoglycan metabolic process"/>
    <property type="evidence" value="ECO:0007669"/>
    <property type="project" value="TreeGrafter"/>
</dbReference>
<dbReference type="SUPFAM" id="SSF55545">
    <property type="entry name" value="beta-N-acetylhexosaminidase-like domain"/>
    <property type="match status" value="1"/>
</dbReference>
<dbReference type="InterPro" id="IPR029018">
    <property type="entry name" value="Hex-like_dom2"/>
</dbReference>
<keyword evidence="1 4" id="KW-0378">Hydrolase</keyword>
<name>A0A5Q2RHI3_9ACTN</name>
<dbReference type="GO" id="GO:0005975">
    <property type="term" value="P:carbohydrate metabolic process"/>
    <property type="evidence" value="ECO:0007669"/>
    <property type="project" value="InterPro"/>
</dbReference>
<evidence type="ECO:0000313" key="4">
    <source>
        <dbReference type="EMBL" id="QGG94332.1"/>
    </source>
</evidence>